<dbReference type="Proteomes" id="UP001372834">
    <property type="component" value="Unassembled WGS sequence"/>
</dbReference>
<sequence length="542" mass="62270">MDTADAERSIFNDALILIATVIKEVQLPSSEIKPNYDREYSEYSKALLKQISEFQKARSHFEDVAATSKPQEVQIVEEGEESNVYRGRCLLLTKIGFKTNRLRTHYKTLRPFKYYTLNRDLPLHDLVEDENPEEDDLFALKKKERKKKRKKIKEVVVKESKKPPSLRILERLRATKKKAAGQSLVHCRCENSKEVTFIIKGVCLCNKSNFKSLTSGACCGEYCQSQLQKMTFTPRAVDSLEIIHTRLQSASKKIESEENATKKGVKFTEVTESDEKLWPDYKVEPAKPEVMGRKKSEKEVKFADETSPQNEERPESKVKIKEKLLRTEPEESFMEKELDGTDTEEAIAEKSPARTTTGETMEEKRLDRTATEETVEEKRLGRTATEETVEEKRLGRTATEETVEEKRLGRTATEETMEEKRLGRTATEETVEEKRPDRTANEETVEEKRPDRTATEETVAEKRLDRTETDETIKNEGTTEEDESPAKKDRHPKPAKTEKKELKESKKSSSLILLFRSKAKQQKSKMALTKELGRILKSSKSG</sequence>
<accession>A0AAN8SDZ5</accession>
<feature type="region of interest" description="Disordered" evidence="1">
    <location>
        <begin position="289"/>
        <end position="512"/>
    </location>
</feature>
<protein>
    <submittedName>
        <fullName evidence="2">Uncharacterized protein</fullName>
    </submittedName>
</protein>
<comment type="caution">
    <text evidence="2">The sequence shown here is derived from an EMBL/GenBank/DDBJ whole genome shotgun (WGS) entry which is preliminary data.</text>
</comment>
<feature type="compositionally biased region" description="Basic and acidic residues" evidence="1">
    <location>
        <begin position="289"/>
        <end position="339"/>
    </location>
</feature>
<dbReference type="EMBL" id="JAWJWE010000002">
    <property type="protein sequence ID" value="KAK6643366.1"/>
    <property type="molecule type" value="Genomic_DNA"/>
</dbReference>
<feature type="compositionally biased region" description="Basic and acidic residues" evidence="1">
    <location>
        <begin position="495"/>
        <end position="507"/>
    </location>
</feature>
<organism evidence="2 3">
    <name type="scientific">Polyplax serrata</name>
    <name type="common">Common mouse louse</name>
    <dbReference type="NCBI Taxonomy" id="468196"/>
    <lineage>
        <taxon>Eukaryota</taxon>
        <taxon>Metazoa</taxon>
        <taxon>Ecdysozoa</taxon>
        <taxon>Arthropoda</taxon>
        <taxon>Hexapoda</taxon>
        <taxon>Insecta</taxon>
        <taxon>Pterygota</taxon>
        <taxon>Neoptera</taxon>
        <taxon>Paraneoptera</taxon>
        <taxon>Psocodea</taxon>
        <taxon>Troctomorpha</taxon>
        <taxon>Phthiraptera</taxon>
        <taxon>Anoplura</taxon>
        <taxon>Polyplacidae</taxon>
        <taxon>Polyplax</taxon>
    </lineage>
</organism>
<feature type="compositionally biased region" description="Basic and acidic residues" evidence="1">
    <location>
        <begin position="361"/>
        <end position="380"/>
    </location>
</feature>
<evidence type="ECO:0000256" key="1">
    <source>
        <dbReference type="SAM" id="MobiDB-lite"/>
    </source>
</evidence>
<gene>
    <name evidence="2" type="ORF">RUM43_004871</name>
</gene>
<evidence type="ECO:0000313" key="3">
    <source>
        <dbReference type="Proteomes" id="UP001372834"/>
    </source>
</evidence>
<reference evidence="2 3" key="1">
    <citation type="submission" date="2023-10" db="EMBL/GenBank/DDBJ databases">
        <title>Genomes of two closely related lineages of the louse Polyplax serrata with different host specificities.</title>
        <authorList>
            <person name="Martinu J."/>
            <person name="Tarabai H."/>
            <person name="Stefka J."/>
            <person name="Hypsa V."/>
        </authorList>
    </citation>
    <scope>NUCLEOTIDE SEQUENCE [LARGE SCALE GENOMIC DNA]</scope>
    <source>
        <strain evidence="2">HR10_N</strain>
    </source>
</reference>
<proteinExistence type="predicted"/>
<evidence type="ECO:0000313" key="2">
    <source>
        <dbReference type="EMBL" id="KAK6643366.1"/>
    </source>
</evidence>
<name>A0AAN8SDZ5_POLSC</name>
<feature type="compositionally biased region" description="Basic and acidic residues" evidence="1">
    <location>
        <begin position="432"/>
        <end position="474"/>
    </location>
</feature>
<dbReference type="AlphaFoldDB" id="A0AAN8SDZ5"/>